<dbReference type="GO" id="GO:0048288">
    <property type="term" value="P:nuclear membrane fusion involved in karyogamy"/>
    <property type="evidence" value="ECO:0007669"/>
    <property type="project" value="UniProtKB-UniRule"/>
</dbReference>
<keyword evidence="5 13" id="KW-0812">Transmembrane</keyword>
<dbReference type="Proteomes" id="UP000536275">
    <property type="component" value="Unassembled WGS sequence"/>
</dbReference>
<keyword evidence="7 13" id="KW-0256">Endoplasmic reticulum</keyword>
<comment type="similarity">
    <text evidence="2 13">Belongs to the KAR5 family.</text>
</comment>
<evidence type="ECO:0000256" key="11">
    <source>
        <dbReference type="ARBA" id="ARBA00023242"/>
    </source>
</evidence>
<comment type="function">
    <text evidence="1 13">Required for nuclear membrane fusion during karyogamy.</text>
</comment>
<accession>A0A8H6C1D2</accession>
<evidence type="ECO:0000256" key="3">
    <source>
        <dbReference type="ARBA" id="ARBA00021601"/>
    </source>
</evidence>
<evidence type="ECO:0000256" key="12">
    <source>
        <dbReference type="ARBA" id="ARBA00031468"/>
    </source>
</evidence>
<evidence type="ECO:0000256" key="2">
    <source>
        <dbReference type="ARBA" id="ARBA00010473"/>
    </source>
</evidence>
<evidence type="ECO:0000256" key="10">
    <source>
        <dbReference type="ARBA" id="ARBA00023180"/>
    </source>
</evidence>
<comment type="caution">
    <text evidence="14">The sequence shown here is derived from an EMBL/GenBank/DDBJ whole genome shotgun (WGS) entry which is preliminary data.</text>
</comment>
<gene>
    <name evidence="14" type="ORF">FOB64_002058</name>
</gene>
<evidence type="ECO:0000313" key="15">
    <source>
        <dbReference type="Proteomes" id="UP000536275"/>
    </source>
</evidence>
<evidence type="ECO:0000256" key="5">
    <source>
        <dbReference type="ARBA" id="ARBA00022692"/>
    </source>
</evidence>
<evidence type="ECO:0000256" key="7">
    <source>
        <dbReference type="ARBA" id="ARBA00022824"/>
    </source>
</evidence>
<protein>
    <recommendedName>
        <fullName evidence="3">Nuclear fusion protein KAR5</fullName>
    </recommendedName>
    <alternativeName>
        <fullName evidence="12">Karyogamy protein 5</fullName>
    </alternativeName>
</protein>
<evidence type="ECO:0000256" key="4">
    <source>
        <dbReference type="ARBA" id="ARBA00022459"/>
    </source>
</evidence>
<evidence type="ECO:0000256" key="8">
    <source>
        <dbReference type="ARBA" id="ARBA00022989"/>
    </source>
</evidence>
<dbReference type="InterPro" id="IPR007292">
    <property type="entry name" value="Nuclear_fusion_Kar5"/>
</dbReference>
<comment type="subcellular location">
    <subcellularLocation>
        <location evidence="13">Endoplasmic reticulum membrane</location>
    </subcellularLocation>
    <subcellularLocation>
        <location evidence="13">Nucleus membrane</location>
    </subcellularLocation>
</comment>
<dbReference type="AlphaFoldDB" id="A0A8H6C1D2"/>
<dbReference type="Pfam" id="PF04163">
    <property type="entry name" value="Tht1"/>
    <property type="match status" value="1"/>
</dbReference>
<keyword evidence="4 13" id="KW-0415">Karyogamy</keyword>
<evidence type="ECO:0000256" key="13">
    <source>
        <dbReference type="RuleBase" id="RU368082"/>
    </source>
</evidence>
<dbReference type="GO" id="GO:0005789">
    <property type="term" value="C:endoplasmic reticulum membrane"/>
    <property type="evidence" value="ECO:0007669"/>
    <property type="project" value="UniProtKB-SubCell"/>
</dbReference>
<keyword evidence="8 13" id="KW-1133">Transmembrane helix</keyword>
<dbReference type="PANTHER" id="PTHR28012:SF1">
    <property type="entry name" value="NUCLEAR FUSION PROTEIN KAR5"/>
    <property type="match status" value="1"/>
</dbReference>
<feature type="transmembrane region" description="Helical" evidence="13">
    <location>
        <begin position="440"/>
        <end position="464"/>
    </location>
</feature>
<dbReference type="GO" id="GO:0000742">
    <property type="term" value="P:karyogamy involved in conjugation with cellular fusion"/>
    <property type="evidence" value="ECO:0007669"/>
    <property type="project" value="UniProtKB-UniRule"/>
</dbReference>
<name>A0A8H6C1D2_CANAX</name>
<reference evidence="14 15" key="1">
    <citation type="submission" date="2020-03" db="EMBL/GenBank/DDBJ databases">
        <title>FDA dAtabase for Regulatory Grade micrObial Sequences (FDA-ARGOS): Supporting development and validation of Infectious Disease Dx tests.</title>
        <authorList>
            <person name="Campos J."/>
            <person name="Goldberg B."/>
            <person name="Tallon L."/>
            <person name="Sadzewicz L."/>
            <person name="Vavikolanu K."/>
            <person name="Mehta A."/>
            <person name="Aluvathingal J."/>
            <person name="Nadendla S."/>
            <person name="Nandy P."/>
            <person name="Geyer C."/>
            <person name="Yan Y."/>
            <person name="Sichtig H."/>
        </authorList>
    </citation>
    <scope>NUCLEOTIDE SEQUENCE [LARGE SCALE GENOMIC DNA]</scope>
    <source>
        <strain evidence="14 15">FDAARGOS_656</strain>
    </source>
</reference>
<keyword evidence="11 13" id="KW-0539">Nucleus</keyword>
<evidence type="ECO:0000313" key="14">
    <source>
        <dbReference type="EMBL" id="KAF6071000.1"/>
    </source>
</evidence>
<sequence>MVIAHDLQLFGDFKFELSENWRNDCAKKALEPIINQCAEGIEKITPIQQKSIAIQLSICEFENAEISYPSECRSQNLDTCILLLEKSPQYWTTFSGYYREIRNICHQISLPFAKDQILQVYENITKFYRTLMEEMTNSSKYTENMQNELKAKFDKLIGVIDLILADREKNREDLKSSFNMFKNNFEKSLNNALVVIKYSYEDANSNINELESHLNYFINDMSQVYILINEKASEMISEQDKIISHNADILDQIDKIKNIIDSVREETSEAHISNNQLTQDLQSSLDYSLFMVSKLDSHLQLSIDNLVEQNEDLRNQNSMVFEEIFELFLKHLNESGQIALGSFEAALDLSLNMLHQKLNQTEKSIDNLNTKVSELFQFGESLKKYASSFVNIPGTVKNLFNDRIKQIKAFGNAAFMGLVFIFVTIILLLSSLLKSQFTKILRFTFIGIPMITGIALALIILRIMSTPTKVVDID</sequence>
<proteinExistence type="inferred from homology"/>
<dbReference type="GO" id="GO:0031965">
    <property type="term" value="C:nuclear membrane"/>
    <property type="evidence" value="ECO:0007669"/>
    <property type="project" value="UniProtKB-SubCell"/>
</dbReference>
<keyword evidence="6 13" id="KW-0732">Signal</keyword>
<organism evidence="14 15">
    <name type="scientific">Candida albicans</name>
    <name type="common">Yeast</name>
    <dbReference type="NCBI Taxonomy" id="5476"/>
    <lineage>
        <taxon>Eukaryota</taxon>
        <taxon>Fungi</taxon>
        <taxon>Dikarya</taxon>
        <taxon>Ascomycota</taxon>
        <taxon>Saccharomycotina</taxon>
        <taxon>Pichiomycetes</taxon>
        <taxon>Debaryomycetaceae</taxon>
        <taxon>Candida/Lodderomyces clade</taxon>
        <taxon>Candida</taxon>
    </lineage>
</organism>
<keyword evidence="9 13" id="KW-0472">Membrane</keyword>
<evidence type="ECO:0000256" key="1">
    <source>
        <dbReference type="ARBA" id="ARBA00003389"/>
    </source>
</evidence>
<dbReference type="EMBL" id="JABWAD010000022">
    <property type="protein sequence ID" value="KAF6071000.1"/>
    <property type="molecule type" value="Genomic_DNA"/>
</dbReference>
<dbReference type="PANTHER" id="PTHR28012">
    <property type="entry name" value="NUCLEAR FUSION PROTEIN KAR5"/>
    <property type="match status" value="1"/>
</dbReference>
<evidence type="ECO:0000256" key="6">
    <source>
        <dbReference type="ARBA" id="ARBA00022729"/>
    </source>
</evidence>
<evidence type="ECO:0000256" key="9">
    <source>
        <dbReference type="ARBA" id="ARBA00023136"/>
    </source>
</evidence>
<feature type="transmembrane region" description="Helical" evidence="13">
    <location>
        <begin position="413"/>
        <end position="433"/>
    </location>
</feature>
<keyword evidence="10" id="KW-0325">Glycoprotein</keyword>